<dbReference type="PRINTS" id="PR00105">
    <property type="entry name" value="C5METTRFRASE"/>
</dbReference>
<keyword evidence="2 5" id="KW-0808">Transferase</keyword>
<dbReference type="NCBIfam" id="TIGR00675">
    <property type="entry name" value="dcm"/>
    <property type="match status" value="1"/>
</dbReference>
<evidence type="ECO:0000256" key="2">
    <source>
        <dbReference type="ARBA" id="ARBA00022679"/>
    </source>
</evidence>
<reference evidence="8 9" key="1">
    <citation type="journal article" date="2020" name="Biotechnol. Biofuels">
        <title>New insights from the biogas microbiome by comprehensive genome-resolved metagenomics of nearly 1600 species originating from multiple anaerobic digesters.</title>
        <authorList>
            <person name="Campanaro S."/>
            <person name="Treu L."/>
            <person name="Rodriguez-R L.M."/>
            <person name="Kovalovszki A."/>
            <person name="Ziels R.M."/>
            <person name="Maus I."/>
            <person name="Zhu X."/>
            <person name="Kougias P.G."/>
            <person name="Basile A."/>
            <person name="Luo G."/>
            <person name="Schluter A."/>
            <person name="Konstantinidis K.T."/>
            <person name="Angelidaki I."/>
        </authorList>
    </citation>
    <scope>NUCLEOTIDE SEQUENCE [LARGE SCALE GENOMIC DNA]</scope>
    <source>
        <strain evidence="8">AS23ysBPME_34</strain>
    </source>
</reference>
<dbReference type="GO" id="GO:0032259">
    <property type="term" value="P:methylation"/>
    <property type="evidence" value="ECO:0007669"/>
    <property type="project" value="UniProtKB-KW"/>
</dbReference>
<organism evidence="8 9">
    <name type="scientific">Globicatella sulfidifaciens</name>
    <dbReference type="NCBI Taxonomy" id="136093"/>
    <lineage>
        <taxon>Bacteria</taxon>
        <taxon>Bacillati</taxon>
        <taxon>Bacillota</taxon>
        <taxon>Bacilli</taxon>
        <taxon>Lactobacillales</taxon>
        <taxon>Aerococcaceae</taxon>
        <taxon>Globicatella</taxon>
    </lineage>
</organism>
<keyword evidence="1 5" id="KW-0489">Methyltransferase</keyword>
<dbReference type="InterPro" id="IPR018117">
    <property type="entry name" value="C5_DNA_meth_AS"/>
</dbReference>
<dbReference type="PANTHER" id="PTHR46098">
    <property type="entry name" value="TRNA (CYTOSINE(38)-C(5))-METHYLTRANSFERASE"/>
    <property type="match status" value="1"/>
</dbReference>
<evidence type="ECO:0000256" key="7">
    <source>
        <dbReference type="RuleBase" id="RU000417"/>
    </source>
</evidence>
<dbReference type="EMBL" id="JAAYSM010000361">
    <property type="protein sequence ID" value="NLJ19189.1"/>
    <property type="molecule type" value="Genomic_DNA"/>
</dbReference>
<evidence type="ECO:0000256" key="5">
    <source>
        <dbReference type="PROSITE-ProRule" id="PRU01016"/>
    </source>
</evidence>
<evidence type="ECO:0000256" key="6">
    <source>
        <dbReference type="RuleBase" id="RU000416"/>
    </source>
</evidence>
<dbReference type="InterPro" id="IPR001525">
    <property type="entry name" value="C5_MeTfrase"/>
</dbReference>
<name>A0A7X8C5J1_9LACT</name>
<gene>
    <name evidence="8" type="primary">dcm</name>
    <name evidence="8" type="ORF">GX355_10040</name>
</gene>
<dbReference type="GO" id="GO:0003886">
    <property type="term" value="F:DNA (cytosine-5-)-methyltransferase activity"/>
    <property type="evidence" value="ECO:0007669"/>
    <property type="project" value="UniProtKB-EC"/>
</dbReference>
<dbReference type="InterPro" id="IPR031303">
    <property type="entry name" value="C5_meth_CS"/>
</dbReference>
<dbReference type="EC" id="2.1.1.37" evidence="7"/>
<dbReference type="PROSITE" id="PS00094">
    <property type="entry name" value="C5_MTASE_1"/>
    <property type="match status" value="1"/>
</dbReference>
<comment type="caution">
    <text evidence="8">The sequence shown here is derived from an EMBL/GenBank/DDBJ whole genome shotgun (WGS) entry which is preliminary data.</text>
</comment>
<evidence type="ECO:0000313" key="9">
    <source>
        <dbReference type="Proteomes" id="UP000541058"/>
    </source>
</evidence>
<dbReference type="PROSITE" id="PS51679">
    <property type="entry name" value="SAM_MT_C5"/>
    <property type="match status" value="1"/>
</dbReference>
<evidence type="ECO:0000256" key="4">
    <source>
        <dbReference type="ARBA" id="ARBA00022747"/>
    </source>
</evidence>
<dbReference type="InterPro" id="IPR050750">
    <property type="entry name" value="C5-MTase"/>
</dbReference>
<dbReference type="SUPFAM" id="SSF53335">
    <property type="entry name" value="S-adenosyl-L-methionine-dependent methyltransferases"/>
    <property type="match status" value="1"/>
</dbReference>
<sequence length="414" mass="47654">MSIKEKDKNKSEVRVVELFAGVGGFRLGFENVSKDLNTIWANQWEPNRKNQWAFECYEHHFGKSENHVNEDIAKVVDLVPEHDLLVGGFPCQDYSVARTKAEGIKGKKGVLWWSILDVIQRCHPSFILLENVDRLIKSPSSQRGRDFGVMLRTLHDEGYDVEWRVINAADYGEVQRRRRVFIFGYLRDIKRSVNTSEDPMSIILKEGFFATEFPISDVAKNKKIFKASVTKDYEDLVSVSDKFKGTFHNSGVMIDGEVFSVEIVPEFIKPKTLESIIIKDGVDSKYFINDKYDKFEYLKGAKKIPRVKPNGEKYFYSEGSMSFPDPLNRPARTMLTSEGTTNRSTHVVKDPKSGELRLITPVEAERINGFPDNWTNTGMPHRFRYFCMGNALVVQLIEKMGKQILKIWNRLNDE</sequence>
<dbReference type="Gene3D" id="3.40.50.150">
    <property type="entry name" value="Vaccinia Virus protein VP39"/>
    <property type="match status" value="1"/>
</dbReference>
<comment type="similarity">
    <text evidence="5 6">Belongs to the class I-like SAM-binding methyltransferase superfamily. C5-methyltransferase family.</text>
</comment>
<dbReference type="Gene3D" id="3.90.120.10">
    <property type="entry name" value="DNA Methylase, subunit A, domain 2"/>
    <property type="match status" value="1"/>
</dbReference>
<dbReference type="Pfam" id="PF00145">
    <property type="entry name" value="DNA_methylase"/>
    <property type="match status" value="1"/>
</dbReference>
<keyword evidence="4" id="KW-0680">Restriction system</keyword>
<evidence type="ECO:0000256" key="3">
    <source>
        <dbReference type="ARBA" id="ARBA00022691"/>
    </source>
</evidence>
<evidence type="ECO:0000313" key="8">
    <source>
        <dbReference type="EMBL" id="NLJ19189.1"/>
    </source>
</evidence>
<dbReference type="InterPro" id="IPR029063">
    <property type="entry name" value="SAM-dependent_MTases_sf"/>
</dbReference>
<keyword evidence="3 5" id="KW-0949">S-adenosyl-L-methionine</keyword>
<dbReference type="GO" id="GO:0009307">
    <property type="term" value="P:DNA restriction-modification system"/>
    <property type="evidence" value="ECO:0007669"/>
    <property type="project" value="UniProtKB-KW"/>
</dbReference>
<dbReference type="PANTHER" id="PTHR46098:SF1">
    <property type="entry name" value="TRNA (CYTOSINE(38)-C(5))-METHYLTRANSFERASE"/>
    <property type="match status" value="1"/>
</dbReference>
<proteinExistence type="inferred from homology"/>
<feature type="active site" evidence="5">
    <location>
        <position position="91"/>
    </location>
</feature>
<comment type="catalytic activity">
    <reaction evidence="7">
        <text>a 2'-deoxycytidine in DNA + S-adenosyl-L-methionine = a 5-methyl-2'-deoxycytidine in DNA + S-adenosyl-L-homocysteine + H(+)</text>
        <dbReference type="Rhea" id="RHEA:13681"/>
        <dbReference type="Rhea" id="RHEA-COMP:11369"/>
        <dbReference type="Rhea" id="RHEA-COMP:11370"/>
        <dbReference type="ChEBI" id="CHEBI:15378"/>
        <dbReference type="ChEBI" id="CHEBI:57856"/>
        <dbReference type="ChEBI" id="CHEBI:59789"/>
        <dbReference type="ChEBI" id="CHEBI:85452"/>
        <dbReference type="ChEBI" id="CHEBI:85454"/>
        <dbReference type="EC" id="2.1.1.37"/>
    </reaction>
</comment>
<protein>
    <recommendedName>
        <fullName evidence="7">Cytosine-specific methyltransferase</fullName>
        <ecNumber evidence="7">2.1.1.37</ecNumber>
    </recommendedName>
</protein>
<dbReference type="RefSeq" id="WP_276649544.1">
    <property type="nucleotide sequence ID" value="NZ_JAAYSM010000361.1"/>
</dbReference>
<dbReference type="Proteomes" id="UP000541058">
    <property type="component" value="Unassembled WGS sequence"/>
</dbReference>
<accession>A0A7X8C5J1</accession>
<dbReference type="AlphaFoldDB" id="A0A7X8C5J1"/>
<dbReference type="PROSITE" id="PS00095">
    <property type="entry name" value="C5_MTASE_2"/>
    <property type="match status" value="1"/>
</dbReference>
<evidence type="ECO:0000256" key="1">
    <source>
        <dbReference type="ARBA" id="ARBA00022603"/>
    </source>
</evidence>